<dbReference type="RefSeq" id="WP_345028199.1">
    <property type="nucleotide sequence ID" value="NZ_BAABEY010000018.1"/>
</dbReference>
<gene>
    <name evidence="7 10" type="primary">uvrC</name>
    <name evidence="10" type="ORF">GCM10023091_18310</name>
</gene>
<keyword evidence="5 7" id="KW-0234">DNA repair</keyword>
<dbReference type="CDD" id="cd10434">
    <property type="entry name" value="GIY-YIG_UvrC_Cho"/>
    <property type="match status" value="1"/>
</dbReference>
<dbReference type="Pfam" id="PF22920">
    <property type="entry name" value="UvrC_RNaseH"/>
    <property type="match status" value="1"/>
</dbReference>
<dbReference type="PROSITE" id="PS50165">
    <property type="entry name" value="UVRC"/>
    <property type="match status" value="1"/>
</dbReference>
<dbReference type="SUPFAM" id="SSF46600">
    <property type="entry name" value="C-terminal UvrC-binding domain of UvrB"/>
    <property type="match status" value="1"/>
</dbReference>
<organism evidence="10 11">
    <name type="scientific">Ravibacter arvi</name>
    <dbReference type="NCBI Taxonomy" id="2051041"/>
    <lineage>
        <taxon>Bacteria</taxon>
        <taxon>Pseudomonadati</taxon>
        <taxon>Bacteroidota</taxon>
        <taxon>Cytophagia</taxon>
        <taxon>Cytophagales</taxon>
        <taxon>Spirosomataceae</taxon>
        <taxon>Ravibacter</taxon>
    </lineage>
</organism>
<dbReference type="InterPro" id="IPR036876">
    <property type="entry name" value="UVR_dom_sf"/>
</dbReference>
<dbReference type="InterPro" id="IPR038476">
    <property type="entry name" value="UvrC_RNase_H_dom_sf"/>
</dbReference>
<dbReference type="EMBL" id="BAABEY010000018">
    <property type="protein sequence ID" value="GAA4438129.1"/>
    <property type="molecule type" value="Genomic_DNA"/>
</dbReference>
<dbReference type="PANTHER" id="PTHR30562:SF1">
    <property type="entry name" value="UVRABC SYSTEM PROTEIN C"/>
    <property type="match status" value="1"/>
</dbReference>
<comment type="caution">
    <text evidence="10">The sequence shown here is derived from an EMBL/GenBank/DDBJ whole genome shotgun (WGS) entry which is preliminary data.</text>
</comment>
<proteinExistence type="inferred from homology"/>
<evidence type="ECO:0000313" key="11">
    <source>
        <dbReference type="Proteomes" id="UP001501508"/>
    </source>
</evidence>
<keyword evidence="1 7" id="KW-0963">Cytoplasm</keyword>
<evidence type="ECO:0000256" key="5">
    <source>
        <dbReference type="ARBA" id="ARBA00023204"/>
    </source>
</evidence>
<dbReference type="InterPro" id="IPR010994">
    <property type="entry name" value="RuvA_2-like"/>
</dbReference>
<dbReference type="Gene3D" id="3.40.1440.10">
    <property type="entry name" value="GIY-YIG endonuclease"/>
    <property type="match status" value="1"/>
</dbReference>
<comment type="similarity">
    <text evidence="7">Belongs to the UvrC family.</text>
</comment>
<dbReference type="Pfam" id="PF08459">
    <property type="entry name" value="UvrC_RNaseH_dom"/>
    <property type="match status" value="1"/>
</dbReference>
<dbReference type="Pfam" id="PF14520">
    <property type="entry name" value="HHH_5"/>
    <property type="match status" value="1"/>
</dbReference>
<dbReference type="Proteomes" id="UP001501508">
    <property type="component" value="Unassembled WGS sequence"/>
</dbReference>
<dbReference type="PROSITE" id="PS50164">
    <property type="entry name" value="GIY_YIG"/>
    <property type="match status" value="1"/>
</dbReference>
<reference evidence="11" key="1">
    <citation type="journal article" date="2019" name="Int. J. Syst. Evol. Microbiol.">
        <title>The Global Catalogue of Microorganisms (GCM) 10K type strain sequencing project: providing services to taxonomists for standard genome sequencing and annotation.</title>
        <authorList>
            <consortium name="The Broad Institute Genomics Platform"/>
            <consortium name="The Broad Institute Genome Sequencing Center for Infectious Disease"/>
            <person name="Wu L."/>
            <person name="Ma J."/>
        </authorList>
    </citation>
    <scope>NUCLEOTIDE SEQUENCE [LARGE SCALE GENOMIC DNA]</scope>
    <source>
        <strain evidence="11">JCM 31920</strain>
    </source>
</reference>
<dbReference type="InterPro" id="IPR000305">
    <property type="entry name" value="GIY-YIG_endonuc"/>
</dbReference>
<keyword evidence="4 7" id="KW-0267">Excision nuclease</keyword>
<keyword evidence="11" id="KW-1185">Reference proteome</keyword>
<sequence>MDKFDPKPVLNQIPHQPGVYRYFNDRDEIIYVGKAKDLRNRVSSYFVNSNQHSRKTRQLVFQIRRIEFTIVYTEWEALLLENQLIKNYQPRFNILLRDDKTYPYICITRERFPRIISTRKVDRSTGEYFGPFASVRTMHSLFDMFRALYNIRSCQLVLSPENVEAGKFKVCLEYHINNCKGPCEGLVSEAEYLAEVEQIRQILKGNLAPAENYLKQKMADAAARMEFEEAHRWKIRYDLLGDYQNKTTVTNAKIGDVDVLTVVSDEESAYFNFMKVANGHIIATEAMEVRKKMDESDAELLAMVLVEMQQRYGDEAREVLSNLMPEGELNKPVSVPKIGDKRKVVELSLKNVLFYRREKAEQRAAETTATTSRKDRVLIKLKADLQLKSLPRHIECFDNSNIQGTNPVASMVCFKNARPSKKDYRHFMIKTVEGPNDFASMHEIVTRRYTRILNENEPLPDLIIVDGGKGQLSAACDALKALGIYGKVPIVGIAKRLEEIYFPEDSVPVYIDKRSESLKLIQQIRDEAHRFAITFHRDRRSKTSLVSELEGVEGIGKLTATKLLKHFKSVKALREHSLEEIAEVVGKDKAGKLKAHFERTLL</sequence>
<evidence type="ECO:0000256" key="6">
    <source>
        <dbReference type="ARBA" id="ARBA00023236"/>
    </source>
</evidence>
<keyword evidence="3 7" id="KW-0228">DNA excision</keyword>
<evidence type="ECO:0000256" key="4">
    <source>
        <dbReference type="ARBA" id="ARBA00022881"/>
    </source>
</evidence>
<evidence type="ECO:0000259" key="8">
    <source>
        <dbReference type="PROSITE" id="PS50164"/>
    </source>
</evidence>
<dbReference type="Gene3D" id="1.10.150.20">
    <property type="entry name" value="5' to 3' exonuclease, C-terminal subdomain"/>
    <property type="match status" value="1"/>
</dbReference>
<dbReference type="SUPFAM" id="SSF47781">
    <property type="entry name" value="RuvA domain 2-like"/>
    <property type="match status" value="1"/>
</dbReference>
<protein>
    <recommendedName>
        <fullName evidence="7">UvrABC system protein C</fullName>
        <shortName evidence="7">Protein UvrC</shortName>
    </recommendedName>
    <alternativeName>
        <fullName evidence="7">Excinuclease ABC subunit C</fullName>
    </alternativeName>
</protein>
<accession>A0ABP8LWV1</accession>
<evidence type="ECO:0000256" key="3">
    <source>
        <dbReference type="ARBA" id="ARBA00022769"/>
    </source>
</evidence>
<name>A0ABP8LWV1_9BACT</name>
<evidence type="ECO:0000256" key="1">
    <source>
        <dbReference type="ARBA" id="ARBA00022490"/>
    </source>
</evidence>
<dbReference type="HAMAP" id="MF_00203">
    <property type="entry name" value="UvrC"/>
    <property type="match status" value="1"/>
</dbReference>
<feature type="domain" description="UvrC family homology region profile" evidence="9">
    <location>
        <begin position="288"/>
        <end position="479"/>
    </location>
</feature>
<evidence type="ECO:0000313" key="10">
    <source>
        <dbReference type="EMBL" id="GAA4438129.1"/>
    </source>
</evidence>
<dbReference type="InterPro" id="IPR035901">
    <property type="entry name" value="GIY-YIG_endonuc_sf"/>
</dbReference>
<feature type="domain" description="GIY-YIG" evidence="8">
    <location>
        <begin position="15"/>
        <end position="94"/>
    </location>
</feature>
<dbReference type="Pfam" id="PF01541">
    <property type="entry name" value="GIY-YIG"/>
    <property type="match status" value="1"/>
</dbReference>
<dbReference type="InterPro" id="IPR004791">
    <property type="entry name" value="UvrC"/>
</dbReference>
<evidence type="ECO:0000259" key="9">
    <source>
        <dbReference type="PROSITE" id="PS50165"/>
    </source>
</evidence>
<dbReference type="PANTHER" id="PTHR30562">
    <property type="entry name" value="UVRC/OXIDOREDUCTASE"/>
    <property type="match status" value="1"/>
</dbReference>
<dbReference type="InterPro" id="IPR047296">
    <property type="entry name" value="GIY-YIG_UvrC_Cho"/>
</dbReference>
<keyword evidence="2 7" id="KW-0227">DNA damage</keyword>
<dbReference type="NCBIfam" id="TIGR00194">
    <property type="entry name" value="uvrC"/>
    <property type="match status" value="1"/>
</dbReference>
<comment type="subcellular location">
    <subcellularLocation>
        <location evidence="7">Cytoplasm</location>
    </subcellularLocation>
</comment>
<dbReference type="InterPro" id="IPR001162">
    <property type="entry name" value="UvrC_RNase_H_dom"/>
</dbReference>
<dbReference type="InterPro" id="IPR050066">
    <property type="entry name" value="UvrABC_protein_C"/>
</dbReference>
<dbReference type="Gene3D" id="3.30.420.340">
    <property type="entry name" value="UvrC, RNAse H endonuclease domain"/>
    <property type="match status" value="1"/>
</dbReference>
<comment type="function">
    <text evidence="7">The UvrABC repair system catalyzes the recognition and processing of DNA lesions. UvrC both incises the 5' and 3' sides of the lesion. The N-terminal half is responsible for the 3' incision and the C-terminal half is responsible for the 5' incision.</text>
</comment>
<comment type="subunit">
    <text evidence="7">Interacts with UvrB in an incision complex.</text>
</comment>
<dbReference type="SUPFAM" id="SSF82771">
    <property type="entry name" value="GIY-YIG endonuclease"/>
    <property type="match status" value="1"/>
</dbReference>
<keyword evidence="6 7" id="KW-0742">SOS response</keyword>
<dbReference type="SMART" id="SM00465">
    <property type="entry name" value="GIYc"/>
    <property type="match status" value="1"/>
</dbReference>
<evidence type="ECO:0000256" key="7">
    <source>
        <dbReference type="HAMAP-Rule" id="MF_00203"/>
    </source>
</evidence>
<evidence type="ECO:0000256" key="2">
    <source>
        <dbReference type="ARBA" id="ARBA00022763"/>
    </source>
</evidence>